<accession>A0A9Q8PBR8</accession>
<name>A0A9Q8PBR8_PASFU</name>
<gene>
    <name evidence="3" type="ORF">CLAFUR5_10612</name>
</gene>
<evidence type="ECO:0000256" key="1">
    <source>
        <dbReference type="ARBA" id="ARBA00022857"/>
    </source>
</evidence>
<keyword evidence="1" id="KW-0521">NADP</keyword>
<dbReference type="PANTHER" id="PTHR42820">
    <property type="entry name" value="SHORT-CHAIN DEHYDROGENASE REDUCTASE"/>
    <property type="match status" value="1"/>
</dbReference>
<evidence type="ECO:0000313" key="3">
    <source>
        <dbReference type="EMBL" id="UJO19550.1"/>
    </source>
</evidence>
<dbReference type="Gene3D" id="3.40.50.720">
    <property type="entry name" value="NAD(P)-binding Rossmann-like Domain"/>
    <property type="match status" value="1"/>
</dbReference>
<dbReference type="PRINTS" id="PR00081">
    <property type="entry name" value="GDHRDH"/>
</dbReference>
<dbReference type="PANTHER" id="PTHR42820:SF1">
    <property type="entry name" value="SHORT-CHAIN DEHYDROGENASE_REDUCTASE FAMILY PROTEIN"/>
    <property type="match status" value="1"/>
</dbReference>
<dbReference type="KEGG" id="ffu:CLAFUR5_10612"/>
<reference evidence="3" key="1">
    <citation type="submission" date="2021-12" db="EMBL/GenBank/DDBJ databases">
        <authorList>
            <person name="Zaccaron A."/>
            <person name="Stergiopoulos I."/>
        </authorList>
    </citation>
    <scope>NUCLEOTIDE SEQUENCE</scope>
    <source>
        <strain evidence="3">Race5_Kim</strain>
    </source>
</reference>
<organism evidence="3 4">
    <name type="scientific">Passalora fulva</name>
    <name type="common">Tomato leaf mold</name>
    <name type="synonym">Cladosporium fulvum</name>
    <dbReference type="NCBI Taxonomy" id="5499"/>
    <lineage>
        <taxon>Eukaryota</taxon>
        <taxon>Fungi</taxon>
        <taxon>Dikarya</taxon>
        <taxon>Ascomycota</taxon>
        <taxon>Pezizomycotina</taxon>
        <taxon>Dothideomycetes</taxon>
        <taxon>Dothideomycetidae</taxon>
        <taxon>Mycosphaerellales</taxon>
        <taxon>Mycosphaerellaceae</taxon>
        <taxon>Fulvia</taxon>
    </lineage>
</organism>
<dbReference type="OMA" id="FERTHAI"/>
<sequence length="292" mass="30887">MAAQSVMAAHTPIADPTPWTAIVTGGASGIGAATARKLASRGINILIADVADETGQQLAGEIQAEFNVDAFNRHVDVSKETDIEEMIKAIVQKWGRLDYAANVAGICKDGGDMKDDESKVPTELIDRTYEVNQRGIQLCQKHEAQQMLKQEPRGVTISPSPPKPVRPQRGSIVNVGSTASLTGLGHAAYTPTKHAILGITKNGAYYYGPHGVRCNSVAPGGTVTPLGIDAMPEGIKELVRENDPAVGKGTPMGKLAWPEEVANVISFLLSDEASHVCAVNIEVDGGFANTRI</sequence>
<dbReference type="OrthoDB" id="5840532at2759"/>
<reference evidence="3" key="2">
    <citation type="journal article" date="2022" name="Microb. Genom.">
        <title>A chromosome-scale genome assembly of the tomato pathogen Cladosporium fulvum reveals a compartmentalized genome architecture and the presence of a dispensable chromosome.</title>
        <authorList>
            <person name="Zaccaron A.Z."/>
            <person name="Chen L.H."/>
            <person name="Samaras A."/>
            <person name="Stergiopoulos I."/>
        </authorList>
    </citation>
    <scope>NUCLEOTIDE SEQUENCE</scope>
    <source>
        <strain evidence="3">Race5_Kim</strain>
    </source>
</reference>
<dbReference type="Pfam" id="PF13561">
    <property type="entry name" value="adh_short_C2"/>
    <property type="match status" value="1"/>
</dbReference>
<feature type="region of interest" description="Disordered" evidence="2">
    <location>
        <begin position="151"/>
        <end position="170"/>
    </location>
</feature>
<evidence type="ECO:0000256" key="2">
    <source>
        <dbReference type="SAM" id="MobiDB-lite"/>
    </source>
</evidence>
<dbReference type="SUPFAM" id="SSF51735">
    <property type="entry name" value="NAD(P)-binding Rossmann-fold domains"/>
    <property type="match status" value="1"/>
</dbReference>
<dbReference type="Proteomes" id="UP000756132">
    <property type="component" value="Chromosome 7"/>
</dbReference>
<dbReference type="InterPro" id="IPR002347">
    <property type="entry name" value="SDR_fam"/>
</dbReference>
<dbReference type="GeneID" id="71990490"/>
<dbReference type="EMBL" id="CP090169">
    <property type="protein sequence ID" value="UJO19550.1"/>
    <property type="molecule type" value="Genomic_DNA"/>
</dbReference>
<dbReference type="PRINTS" id="PR00080">
    <property type="entry name" value="SDRFAMILY"/>
</dbReference>
<keyword evidence="4" id="KW-1185">Reference proteome</keyword>
<dbReference type="RefSeq" id="XP_047763916.1">
    <property type="nucleotide sequence ID" value="XM_047909760.1"/>
</dbReference>
<dbReference type="AlphaFoldDB" id="A0A9Q8PBR8"/>
<evidence type="ECO:0000313" key="4">
    <source>
        <dbReference type="Proteomes" id="UP000756132"/>
    </source>
</evidence>
<proteinExistence type="predicted"/>
<dbReference type="FunFam" id="3.40.50.720:FF:000084">
    <property type="entry name" value="Short-chain dehydrogenase reductase"/>
    <property type="match status" value="1"/>
</dbReference>
<dbReference type="InterPro" id="IPR036291">
    <property type="entry name" value="NAD(P)-bd_dom_sf"/>
</dbReference>
<protein>
    <submittedName>
        <fullName evidence="3">Short-chain dehydrogenase</fullName>
    </submittedName>
</protein>